<dbReference type="RefSeq" id="WP_152804933.1">
    <property type="nucleotide sequence ID" value="NZ_WHNX01000018.1"/>
</dbReference>
<reference evidence="7 8" key="1">
    <citation type="submission" date="2019-10" db="EMBL/GenBank/DDBJ databases">
        <title>Alkalibaculum tamaniensis sp.nov., a new alkaliphilic acetogen, isolated on methoxylated aromatics from a mud volcano.</title>
        <authorList>
            <person name="Khomyakova M.A."/>
            <person name="Merkel A.Y."/>
            <person name="Bonch-Osmolovskaya E.A."/>
            <person name="Slobodkin A.I."/>
        </authorList>
    </citation>
    <scope>NUCLEOTIDE SEQUENCE [LARGE SCALE GENOMIC DNA]</scope>
    <source>
        <strain evidence="7 8">M08DMB</strain>
    </source>
</reference>
<dbReference type="GO" id="GO:0000725">
    <property type="term" value="P:recombinational repair"/>
    <property type="evidence" value="ECO:0007669"/>
    <property type="project" value="TreeGrafter"/>
</dbReference>
<evidence type="ECO:0000259" key="6">
    <source>
        <dbReference type="PROSITE" id="PS51198"/>
    </source>
</evidence>
<accession>A0A6A7KAG1</accession>
<dbReference type="Proteomes" id="UP000440004">
    <property type="component" value="Unassembled WGS sequence"/>
</dbReference>
<comment type="caution">
    <text evidence="7">The sequence shown here is derived from an EMBL/GenBank/DDBJ whole genome shotgun (WGS) entry which is preliminary data.</text>
</comment>
<dbReference type="GO" id="GO:0043138">
    <property type="term" value="F:3'-5' DNA helicase activity"/>
    <property type="evidence" value="ECO:0007669"/>
    <property type="project" value="TreeGrafter"/>
</dbReference>
<dbReference type="PANTHER" id="PTHR11070">
    <property type="entry name" value="UVRD / RECB / PCRA DNA HELICASE FAMILY MEMBER"/>
    <property type="match status" value="1"/>
</dbReference>
<evidence type="ECO:0000313" key="7">
    <source>
        <dbReference type="EMBL" id="MPW26434.1"/>
    </source>
</evidence>
<feature type="binding site" evidence="5">
    <location>
        <begin position="33"/>
        <end position="40"/>
    </location>
    <ligand>
        <name>ATP</name>
        <dbReference type="ChEBI" id="CHEBI:30616"/>
    </ligand>
</feature>
<evidence type="ECO:0000256" key="5">
    <source>
        <dbReference type="PROSITE-ProRule" id="PRU00560"/>
    </source>
</evidence>
<dbReference type="InterPro" id="IPR000212">
    <property type="entry name" value="DNA_helicase_UvrD/REP"/>
</dbReference>
<keyword evidence="4 5" id="KW-0067">ATP-binding</keyword>
<dbReference type="InterPro" id="IPR027417">
    <property type="entry name" value="P-loop_NTPase"/>
</dbReference>
<keyword evidence="3 5" id="KW-0347">Helicase</keyword>
<dbReference type="Gene3D" id="3.40.50.300">
    <property type="entry name" value="P-loop containing nucleotide triphosphate hydrolases"/>
    <property type="match status" value="2"/>
</dbReference>
<dbReference type="SUPFAM" id="SSF52540">
    <property type="entry name" value="P-loop containing nucleoside triphosphate hydrolases"/>
    <property type="match status" value="1"/>
</dbReference>
<dbReference type="GO" id="GO:0003677">
    <property type="term" value="F:DNA binding"/>
    <property type="evidence" value="ECO:0007669"/>
    <property type="project" value="InterPro"/>
</dbReference>
<dbReference type="PANTHER" id="PTHR11070:SF2">
    <property type="entry name" value="ATP-DEPENDENT DNA HELICASE SRS2"/>
    <property type="match status" value="1"/>
</dbReference>
<dbReference type="EMBL" id="WHNX01000018">
    <property type="protein sequence ID" value="MPW26434.1"/>
    <property type="molecule type" value="Genomic_DNA"/>
</dbReference>
<dbReference type="InterPro" id="IPR014016">
    <property type="entry name" value="UvrD-like_ATP-bd"/>
</dbReference>
<feature type="domain" description="UvrD-like helicase ATP-binding" evidence="6">
    <location>
        <begin position="12"/>
        <end position="283"/>
    </location>
</feature>
<keyword evidence="8" id="KW-1185">Reference proteome</keyword>
<dbReference type="GO" id="GO:0016787">
    <property type="term" value="F:hydrolase activity"/>
    <property type="evidence" value="ECO:0007669"/>
    <property type="project" value="UniProtKB-UniRule"/>
</dbReference>
<evidence type="ECO:0000313" key="8">
    <source>
        <dbReference type="Proteomes" id="UP000440004"/>
    </source>
</evidence>
<dbReference type="Pfam" id="PF00580">
    <property type="entry name" value="UvrD-helicase"/>
    <property type="match status" value="1"/>
</dbReference>
<dbReference type="AlphaFoldDB" id="A0A6A7KAG1"/>
<protein>
    <submittedName>
        <fullName evidence="7">AAA family ATPase</fullName>
    </submittedName>
</protein>
<evidence type="ECO:0000256" key="4">
    <source>
        <dbReference type="ARBA" id="ARBA00022840"/>
    </source>
</evidence>
<keyword evidence="2 5" id="KW-0378">Hydrolase</keyword>
<proteinExistence type="predicted"/>
<evidence type="ECO:0000256" key="3">
    <source>
        <dbReference type="ARBA" id="ARBA00022806"/>
    </source>
</evidence>
<organism evidence="7 8">
    <name type="scientific">Alkalibaculum sporogenes</name>
    <dbReference type="NCBI Taxonomy" id="2655001"/>
    <lineage>
        <taxon>Bacteria</taxon>
        <taxon>Bacillati</taxon>
        <taxon>Bacillota</taxon>
        <taxon>Clostridia</taxon>
        <taxon>Eubacteriales</taxon>
        <taxon>Eubacteriaceae</taxon>
        <taxon>Alkalibaculum</taxon>
    </lineage>
</organism>
<dbReference type="PROSITE" id="PS51198">
    <property type="entry name" value="UVRD_HELICASE_ATP_BIND"/>
    <property type="match status" value="1"/>
</dbReference>
<name>A0A6A7KAG1_9FIRM</name>
<dbReference type="GO" id="GO:0005524">
    <property type="term" value="F:ATP binding"/>
    <property type="evidence" value="ECO:0007669"/>
    <property type="project" value="UniProtKB-UniRule"/>
</dbReference>
<gene>
    <name evidence="7" type="ORF">GC105_11600</name>
</gene>
<evidence type="ECO:0000256" key="2">
    <source>
        <dbReference type="ARBA" id="ARBA00022801"/>
    </source>
</evidence>
<evidence type="ECO:0000256" key="1">
    <source>
        <dbReference type="ARBA" id="ARBA00022741"/>
    </source>
</evidence>
<sequence>MNVNSDNHFDDHIDEDIIECLNLKNPKSFFLFAGAGSGKTRSLVETLSEFKKNNGKQLRRYGKRVAIITYTNAACEEIKSRLEYDSLFSVSTIHSFIWDLIKNFQSDIKDWLTINLKEQIKDLELQNKNGRSGTKTAINREKSIESKKKRLENLKSIKSFIYNPNGDNRTRDSLNHSEVINIGASFLNNDLMQKILIKGFPILLIDESQDTNKNLMNAFLLVQKMHSNEFLLGLFGDTMQRIYNDGKVDLGIDLPEDWMKPAKIMNHRCPPRIVKLINKIRSSVDQQQQRPRADKKEGTVRLFLSNNSPNKDLTEKNVTEKMAIITNDSLWCSDSKTLILEHHMAASRMGFIDLFEPLYKADVHGLLDGSIPELRFFTQLILPIKIAKDHEDQFSIARIARTYSNLMSKQSMSEKKDNQLDLIQATNEAVSQLLSLWENNNDPLLIDILKCVAKTNLFNIPHSLYPIVYRDEKKIIKLEDTTENGETTIFDTWEKCLSTPFSQIIKYDTYTTDQSNFATHQGVKGLEFPRVIVIIDDSEAKGFSFSYERLFGAKEKTTTDLKNIKEGKETSIERTRRLFYVTCSRAKESLAIVAYSSNPEKIKKSVLAEKWFDEKEIEFI</sequence>
<keyword evidence="1 5" id="KW-0547">Nucleotide-binding</keyword>